<evidence type="ECO:0000313" key="3">
    <source>
        <dbReference type="Proteomes" id="UP000309231"/>
    </source>
</evidence>
<dbReference type="Proteomes" id="UP000309231">
    <property type="component" value="Chromosome"/>
</dbReference>
<gene>
    <name evidence="1" type="ORF">C1S78_008255</name>
    <name evidence="2" type="ORF">C1S78_08235</name>
</gene>
<sequence>MSAEAFQSWLDSLVADNRLFPHERDRLMASRELYDMNRLAVEADLPGRVVGFVDDRRLVANSAKELLNLTSPEDRPIYFEYVPGVGLQGPTAPEERERLVH</sequence>
<reference evidence="1 3" key="3">
    <citation type="journal article" date="2019" name="Sci. Rep.">
        <title>Insight into the biology of Mycobacterium mucogenicum and Mycobacterium neoaurum clade members.</title>
        <authorList>
            <person name="Behra P.R.K."/>
            <person name="Pettersson B.M.F."/>
            <person name="Ramesh M."/>
            <person name="Dasgupta S."/>
            <person name="Kirsebom L.A."/>
        </authorList>
    </citation>
    <scope>NUCLEOTIDE SEQUENCE [LARGE SCALE GENOMIC DNA]</scope>
    <source>
        <strain evidence="1 3">DSM 44124</strain>
    </source>
</reference>
<keyword evidence="3" id="KW-1185">Reference proteome</keyword>
<evidence type="ECO:0000313" key="1">
    <source>
        <dbReference type="EMBL" id="QPG70924.1"/>
    </source>
</evidence>
<proteinExistence type="predicted"/>
<reference evidence="1 3" key="2">
    <citation type="journal article" date="2019" name="BMC Evol. Biol.">
        <title>Comparative genomics of Mycobacterium mucogenicum and Mycobacterium neoaurum clade members emphasizing tRNA and non-coding RNA.</title>
        <authorList>
            <person name="Behra P.R.K."/>
            <person name="Pettersson B.M.F."/>
            <person name="Das S."/>
            <person name="Dasgupta S."/>
            <person name="Kirsebom L.A."/>
        </authorList>
    </citation>
    <scope>NUCLEOTIDE SEQUENCE [LARGE SCALE GENOMIC DNA]</scope>
    <source>
        <strain evidence="1 3">DSM 44124</strain>
    </source>
</reference>
<dbReference type="AlphaFoldDB" id="A0A8H2JBT0"/>
<dbReference type="RefSeq" id="WP_029119402.1">
    <property type="nucleotide sequence ID" value="NZ_ANBS01000034.1"/>
</dbReference>
<dbReference type="EMBL" id="CP062008">
    <property type="protein sequence ID" value="QPG70924.1"/>
    <property type="molecule type" value="Genomic_DNA"/>
</dbReference>
<protein>
    <submittedName>
        <fullName evidence="2">Uncharacterized protein</fullName>
    </submittedName>
</protein>
<reference evidence="2" key="1">
    <citation type="submission" date="2018-01" db="EMBL/GenBank/DDBJ databases">
        <title>Comparative genomics of Mycobacterium mucogenicum and Mycobacterium neoaurum clade members emphasizing tRNA and non-coding RNA.</title>
        <authorList>
            <person name="Behra P.R.K."/>
            <person name="Pettersson B.M.F."/>
            <person name="Das S."/>
            <person name="Dasgupta S."/>
            <person name="Kirsebom L.A."/>
        </authorList>
    </citation>
    <scope>NUCLEOTIDE SEQUENCE</scope>
    <source>
        <strain evidence="2">DSM 44124</strain>
    </source>
</reference>
<evidence type="ECO:0000313" key="2">
    <source>
        <dbReference type="EMBL" id="TLH52346.1"/>
    </source>
</evidence>
<organism evidence="2">
    <name type="scientific">Mycolicibacterium mucogenicum DSM 44124</name>
    <dbReference type="NCBI Taxonomy" id="1226753"/>
    <lineage>
        <taxon>Bacteria</taxon>
        <taxon>Bacillati</taxon>
        <taxon>Actinomycetota</taxon>
        <taxon>Actinomycetes</taxon>
        <taxon>Mycobacteriales</taxon>
        <taxon>Mycobacteriaceae</taxon>
        <taxon>Mycolicibacterium</taxon>
    </lineage>
</organism>
<dbReference type="GeneID" id="76724897"/>
<dbReference type="EMBL" id="POTL01000001">
    <property type="protein sequence ID" value="TLH52346.1"/>
    <property type="molecule type" value="Genomic_DNA"/>
</dbReference>
<dbReference type="KEGG" id="mmuc:C1S78_008255"/>
<accession>A0A8H2JBT0</accession>
<name>A0A8H2JBT0_MYCMU</name>